<reference evidence="3 4" key="1">
    <citation type="submission" date="2021-12" db="EMBL/GenBank/DDBJ databases">
        <title>Genome sequencing of bacteria with rrn-lacking chromosome and rrn-plasmid.</title>
        <authorList>
            <person name="Anda M."/>
            <person name="Iwasaki W."/>
        </authorList>
    </citation>
    <scope>NUCLEOTIDE SEQUENCE [LARGE SCALE GENOMIC DNA]</scope>
    <source>
        <strain evidence="3 4">NBRC 101262</strain>
    </source>
</reference>
<keyword evidence="2" id="KW-0732">Signal</keyword>
<evidence type="ECO:0000256" key="2">
    <source>
        <dbReference type="SAM" id="SignalP"/>
    </source>
</evidence>
<dbReference type="EMBL" id="AP025292">
    <property type="protein sequence ID" value="BDD00288.1"/>
    <property type="molecule type" value="Genomic_DNA"/>
</dbReference>
<accession>A0ABM7VH42</accession>
<name>A0ABM7VH42_9BACT</name>
<dbReference type="Proteomes" id="UP001354989">
    <property type="component" value="Chromosome"/>
</dbReference>
<evidence type="ECO:0000313" key="3">
    <source>
        <dbReference type="EMBL" id="BDD00288.1"/>
    </source>
</evidence>
<protein>
    <submittedName>
        <fullName evidence="3">Uncharacterized protein</fullName>
    </submittedName>
</protein>
<feature type="signal peptide" evidence="2">
    <location>
        <begin position="1"/>
        <end position="24"/>
    </location>
</feature>
<organism evidence="3 4">
    <name type="scientific">Persicobacter psychrovividus</name>
    <dbReference type="NCBI Taxonomy" id="387638"/>
    <lineage>
        <taxon>Bacteria</taxon>
        <taxon>Pseudomonadati</taxon>
        <taxon>Bacteroidota</taxon>
        <taxon>Cytophagia</taxon>
        <taxon>Cytophagales</taxon>
        <taxon>Persicobacteraceae</taxon>
        <taxon>Persicobacter</taxon>
    </lineage>
</organism>
<dbReference type="RefSeq" id="WP_338397243.1">
    <property type="nucleotide sequence ID" value="NZ_AP025292.1"/>
</dbReference>
<gene>
    <name evidence="3" type="ORF">PEPS_25680</name>
</gene>
<keyword evidence="4" id="KW-1185">Reference proteome</keyword>
<feature type="coiled-coil region" evidence="1">
    <location>
        <begin position="244"/>
        <end position="271"/>
    </location>
</feature>
<evidence type="ECO:0000313" key="4">
    <source>
        <dbReference type="Proteomes" id="UP001354989"/>
    </source>
</evidence>
<keyword evidence="1" id="KW-0175">Coiled coil</keyword>
<evidence type="ECO:0000256" key="1">
    <source>
        <dbReference type="SAM" id="Coils"/>
    </source>
</evidence>
<feature type="chain" id="PRO_5045389899" evidence="2">
    <location>
        <begin position="25"/>
        <end position="386"/>
    </location>
</feature>
<proteinExistence type="predicted"/>
<sequence>MNHLLRIFSLLLIAMLWGASPAHCQDDDIENLNAATGLRFLDFGNKLPDDALSSRSIVLVSMPTKADGTTGRTGWEAFATQAHKGLKKAHIDAVAYYYYDDVMANTDVTAAFVKEWRARRISNIVFLSKVELKIRKKPSLRNVVVITSFNGKSSLTKTGQLAWMDQNKDLNNVMKKLYKTSQRDDQPVENNLIIDQPEIFRSTDLFGKGKRYTSFSINLKTDKVGVVKFRKINIPNDIPGGMINKNLMKQAKKMNAEIDRANDQLAEMMKQYPFKYEMLDYNPSKFKELRKQGIQVILIPMNTSGKAIQEFLRYEVDPNETDIITVKQKPNGAIFRSIPANAPVYKWYMRSTINGAIYLGDKWDADETWQEALTNHLNNLRSEYKM</sequence>